<accession>A0A7G9RXY9</accession>
<dbReference type="AlphaFoldDB" id="A0A7G9RXY9"/>
<dbReference type="InterPro" id="IPR050361">
    <property type="entry name" value="MPP/UQCRC_Complex"/>
</dbReference>
<dbReference type="PANTHER" id="PTHR11851:SF186">
    <property type="entry name" value="INACTIVE METALLOPROTEASE YMFF-RELATED"/>
    <property type="match status" value="1"/>
</dbReference>
<sequence length="406" mass="46533">MKSKKRLNNGINVYTIQETKFNEVYATVRVIFPMEKRTNTIANILTRMMGDRLQSNPTKQSITARHDALYGAKMSALTYSCGIYQVIDLSVRTISQRFVDDNLQQGQLDLVADMLFEPLLNEETFNEAVKNLKQSHMRVKENTSQYAITESFKYVGKDQVFGLSAMGELQDIETISLDDVKAFHALCVSKFAKEIYVAGDFQNELNYTAFESAQSEEIEIAQSFTKIANGYHEVHHQGSQTELVLLYETDIVPGHDLYYAYLVMVAYLGQLPSSLLFQNVREKHSLCYSIYAARHIFDGVMYISTGINDKNIDKAIQLIQEQFTIMKTESLDIESAKQYLILQMEGTSEHLRRIVDHEFRNNLIQHDDSVEMIQSALNDVTQEEVKEVLNHISEGFIYAYRGDDHE</sequence>
<dbReference type="Gene3D" id="3.30.830.10">
    <property type="entry name" value="Metalloenzyme, LuxS/M16 peptidase-like"/>
    <property type="match status" value="2"/>
</dbReference>
<dbReference type="RefSeq" id="WP_187533593.1">
    <property type="nucleotide sequence ID" value="NZ_CBCSHU010000004.1"/>
</dbReference>
<proteinExistence type="predicted"/>
<name>A0A7G9RXY9_9FIRM</name>
<evidence type="ECO:0000259" key="1">
    <source>
        <dbReference type="Pfam" id="PF05193"/>
    </source>
</evidence>
<organism evidence="2 3">
    <name type="scientific">Erysipelothrix inopinata</name>
    <dbReference type="NCBI Taxonomy" id="225084"/>
    <lineage>
        <taxon>Bacteria</taxon>
        <taxon>Bacillati</taxon>
        <taxon>Bacillota</taxon>
        <taxon>Erysipelotrichia</taxon>
        <taxon>Erysipelotrichales</taxon>
        <taxon>Erysipelotrichaceae</taxon>
        <taxon>Erysipelothrix</taxon>
    </lineage>
</organism>
<dbReference type="Pfam" id="PF05193">
    <property type="entry name" value="Peptidase_M16_C"/>
    <property type="match status" value="1"/>
</dbReference>
<dbReference type="SUPFAM" id="SSF63411">
    <property type="entry name" value="LuxS/MPP-like metallohydrolase"/>
    <property type="match status" value="2"/>
</dbReference>
<dbReference type="Proteomes" id="UP000515928">
    <property type="component" value="Chromosome"/>
</dbReference>
<gene>
    <name evidence="2" type="ORF">H9L01_08820</name>
</gene>
<reference evidence="2 3" key="1">
    <citation type="submission" date="2020-08" db="EMBL/GenBank/DDBJ databases">
        <title>Genome sequence of Erysipelothrix inopinata DSM 15511T.</title>
        <authorList>
            <person name="Hyun D.-W."/>
            <person name="Bae J.-W."/>
        </authorList>
    </citation>
    <scope>NUCLEOTIDE SEQUENCE [LARGE SCALE GENOMIC DNA]</scope>
    <source>
        <strain evidence="2 3">DSM 15511</strain>
    </source>
</reference>
<feature type="domain" description="Peptidase M16 C-terminal" evidence="1">
    <location>
        <begin position="175"/>
        <end position="329"/>
    </location>
</feature>
<keyword evidence="3" id="KW-1185">Reference proteome</keyword>
<dbReference type="InterPro" id="IPR011249">
    <property type="entry name" value="Metalloenz_LuxS/M16"/>
</dbReference>
<dbReference type="EMBL" id="CP060715">
    <property type="protein sequence ID" value="QNN60464.1"/>
    <property type="molecule type" value="Genomic_DNA"/>
</dbReference>
<dbReference type="InterPro" id="IPR007863">
    <property type="entry name" value="Peptidase_M16_C"/>
</dbReference>
<evidence type="ECO:0000313" key="3">
    <source>
        <dbReference type="Proteomes" id="UP000515928"/>
    </source>
</evidence>
<evidence type="ECO:0000313" key="2">
    <source>
        <dbReference type="EMBL" id="QNN60464.1"/>
    </source>
</evidence>
<dbReference type="KEGG" id="eio:H9L01_08820"/>
<protein>
    <submittedName>
        <fullName evidence="2">Insulinase family protein</fullName>
    </submittedName>
</protein>
<dbReference type="PANTHER" id="PTHR11851">
    <property type="entry name" value="METALLOPROTEASE"/>
    <property type="match status" value="1"/>
</dbReference>
<dbReference type="GO" id="GO:0046872">
    <property type="term" value="F:metal ion binding"/>
    <property type="evidence" value="ECO:0007669"/>
    <property type="project" value="InterPro"/>
</dbReference>